<protein>
    <recommendedName>
        <fullName evidence="12">Ionotropic glutamate receptor L-glutamate and glycine-binding domain-containing protein</fullName>
    </recommendedName>
</protein>
<evidence type="ECO:0000256" key="8">
    <source>
        <dbReference type="ARBA" id="ARBA00023170"/>
    </source>
</evidence>
<evidence type="ECO:0000256" key="4">
    <source>
        <dbReference type="ARBA" id="ARBA00022692"/>
    </source>
</evidence>
<evidence type="ECO:0000256" key="6">
    <source>
        <dbReference type="ARBA" id="ARBA00023065"/>
    </source>
</evidence>
<comment type="subcellular location">
    <subcellularLocation>
        <location evidence="1">Cell membrane</location>
        <topology evidence="1">Multi-pass membrane protein</topology>
    </subcellularLocation>
</comment>
<evidence type="ECO:0000313" key="13">
    <source>
        <dbReference type="EMBL" id="CAL8084674.1"/>
    </source>
</evidence>
<keyword evidence="14" id="KW-1185">Reference proteome</keyword>
<evidence type="ECO:0000259" key="12">
    <source>
        <dbReference type="Pfam" id="PF10613"/>
    </source>
</evidence>
<dbReference type="Gene3D" id="3.40.190.10">
    <property type="entry name" value="Periplasmic binding protein-like II"/>
    <property type="match status" value="1"/>
</dbReference>
<evidence type="ECO:0000256" key="5">
    <source>
        <dbReference type="ARBA" id="ARBA00022989"/>
    </source>
</evidence>
<feature type="domain" description="Ionotropic glutamate receptor L-glutamate and glycine-binding" evidence="12">
    <location>
        <begin position="38"/>
        <end position="148"/>
    </location>
</feature>
<evidence type="ECO:0000256" key="3">
    <source>
        <dbReference type="ARBA" id="ARBA00022475"/>
    </source>
</evidence>
<dbReference type="Proteomes" id="UP001642540">
    <property type="component" value="Unassembled WGS sequence"/>
</dbReference>
<accession>A0ABP1Q0B7</accession>
<dbReference type="PANTHER" id="PTHR42643:SF24">
    <property type="entry name" value="IONOTROPIC RECEPTOR 60A"/>
    <property type="match status" value="1"/>
</dbReference>
<evidence type="ECO:0000256" key="11">
    <source>
        <dbReference type="ARBA" id="ARBA00023303"/>
    </source>
</evidence>
<keyword evidence="9" id="KW-0325">Glycoprotein</keyword>
<keyword evidence="7" id="KW-0472">Membrane</keyword>
<evidence type="ECO:0000313" key="14">
    <source>
        <dbReference type="Proteomes" id="UP001642540"/>
    </source>
</evidence>
<keyword evidence="10" id="KW-1071">Ligand-gated ion channel</keyword>
<keyword evidence="8" id="KW-0675">Receptor</keyword>
<evidence type="ECO:0000256" key="10">
    <source>
        <dbReference type="ARBA" id="ARBA00023286"/>
    </source>
</evidence>
<dbReference type="SUPFAM" id="SSF53850">
    <property type="entry name" value="Periplasmic binding protein-like II"/>
    <property type="match status" value="1"/>
</dbReference>
<keyword evidence="2" id="KW-0813">Transport</keyword>
<evidence type="ECO:0000256" key="1">
    <source>
        <dbReference type="ARBA" id="ARBA00004651"/>
    </source>
</evidence>
<dbReference type="Pfam" id="PF10613">
    <property type="entry name" value="Lig_chan-Glu_bd"/>
    <property type="match status" value="1"/>
</dbReference>
<dbReference type="EMBL" id="CAXLJM020000018">
    <property type="protein sequence ID" value="CAL8084674.1"/>
    <property type="molecule type" value="Genomic_DNA"/>
</dbReference>
<keyword evidence="4" id="KW-0812">Transmembrane</keyword>
<evidence type="ECO:0000256" key="2">
    <source>
        <dbReference type="ARBA" id="ARBA00022448"/>
    </source>
</evidence>
<comment type="caution">
    <text evidence="13">The sequence shown here is derived from an EMBL/GenBank/DDBJ whole genome shotgun (WGS) entry which is preliminary data.</text>
</comment>
<reference evidence="13 14" key="1">
    <citation type="submission" date="2024-08" db="EMBL/GenBank/DDBJ databases">
        <authorList>
            <person name="Cucini C."/>
            <person name="Frati F."/>
        </authorList>
    </citation>
    <scope>NUCLEOTIDE SEQUENCE [LARGE SCALE GENOMIC DNA]</scope>
</reference>
<dbReference type="PANTHER" id="PTHR42643">
    <property type="entry name" value="IONOTROPIC RECEPTOR 20A-RELATED"/>
    <property type="match status" value="1"/>
</dbReference>
<evidence type="ECO:0000256" key="7">
    <source>
        <dbReference type="ARBA" id="ARBA00023136"/>
    </source>
</evidence>
<feature type="non-terminal residue" evidence="13">
    <location>
        <position position="163"/>
    </location>
</feature>
<keyword evidence="5" id="KW-1133">Transmembrane helix</keyword>
<dbReference type="InterPro" id="IPR052192">
    <property type="entry name" value="Insect_Ionotropic_Sensory_Rcpt"/>
</dbReference>
<evidence type="ECO:0000256" key="9">
    <source>
        <dbReference type="ARBA" id="ARBA00023180"/>
    </source>
</evidence>
<keyword evidence="6" id="KW-0406">Ion transport</keyword>
<proteinExistence type="predicted"/>
<feature type="non-terminal residue" evidence="13">
    <location>
        <position position="1"/>
    </location>
</feature>
<organism evidence="13 14">
    <name type="scientific">Orchesella dallaii</name>
    <dbReference type="NCBI Taxonomy" id="48710"/>
    <lineage>
        <taxon>Eukaryota</taxon>
        <taxon>Metazoa</taxon>
        <taxon>Ecdysozoa</taxon>
        <taxon>Arthropoda</taxon>
        <taxon>Hexapoda</taxon>
        <taxon>Collembola</taxon>
        <taxon>Entomobryomorpha</taxon>
        <taxon>Entomobryoidea</taxon>
        <taxon>Orchesellidae</taxon>
        <taxon>Orchesellinae</taxon>
        <taxon>Orchesella</taxon>
    </lineage>
</organism>
<keyword evidence="3" id="KW-1003">Cell membrane</keyword>
<name>A0ABP1Q0B7_9HEXA</name>
<keyword evidence="11" id="KW-0407">Ion channel</keyword>
<gene>
    <name evidence="13" type="ORF">ODALV1_LOCUS5874</name>
</gene>
<sequence>QLKNIWSPTNPFLAKNFENGTWVKNNSGTDMRALVGQTLRVALVNETPFVDDIVLVNNSFKGVARQILGVFRETLGFDWKLVFPPENDNDVGIKGDDGNWTGVLGMLKRGEADVAVVYTSQLPSRMEAFDFSRPFGEEKWMIMMSRPQETTDGDGLIAPFQPE</sequence>
<dbReference type="InterPro" id="IPR019594">
    <property type="entry name" value="Glu/Gly-bd"/>
</dbReference>